<evidence type="ECO:0000313" key="5">
    <source>
        <dbReference type="Proteomes" id="UP001285636"/>
    </source>
</evidence>
<accession>A0AAJ2U1S2</accession>
<evidence type="ECO:0000259" key="2">
    <source>
        <dbReference type="Pfam" id="PF01408"/>
    </source>
</evidence>
<evidence type="ECO:0000256" key="1">
    <source>
        <dbReference type="ARBA" id="ARBA00010928"/>
    </source>
</evidence>
<dbReference type="Pfam" id="PF02894">
    <property type="entry name" value="GFO_IDH_MocA_C"/>
    <property type="match status" value="1"/>
</dbReference>
<sequence>MTLKVGLIGCGRIAAKHVDSINKCNGIEIIGLSDINQNNIEKLKKQVHKNGYLRSFLNYKDLLRHDDVELIVITSSSNTHAEIAEAALKADKHVLVEKPLSLSLDDARKLNELSVKYNKHLLVSHQLRFLQVITMLKEMINKHSFGDIYYSAVTIELNRSEDYFKEAKWRGTWGLDGGMLLNQGIHLIDLMVWLMGDVDYVHGQIVKKNLIKETEDAAIGILSFRNGSKGIIQANTITQPNNLGISLKVFGEKGTVALRGDKLQIRDRWHVSNSQYNELTKLLGTEENEHVKMYEAIFKLMKEGKASTSLVTGETAIQSLETILAIYKSALDSKPIQLPLLSFETTDMESKY</sequence>
<dbReference type="SUPFAM" id="SSF51735">
    <property type="entry name" value="NAD(P)-binding Rossmann-fold domains"/>
    <property type="match status" value="1"/>
</dbReference>
<evidence type="ECO:0000313" key="4">
    <source>
        <dbReference type="EMBL" id="MDV2885601.1"/>
    </source>
</evidence>
<comment type="similarity">
    <text evidence="1">Belongs to the Gfo/Idh/MocA family.</text>
</comment>
<dbReference type="EMBL" id="JAWJAY010000002">
    <property type="protein sequence ID" value="MDV2885601.1"/>
    <property type="molecule type" value="Genomic_DNA"/>
</dbReference>
<dbReference type="Proteomes" id="UP001285636">
    <property type="component" value="Unassembled WGS sequence"/>
</dbReference>
<dbReference type="GO" id="GO:0000166">
    <property type="term" value="F:nucleotide binding"/>
    <property type="evidence" value="ECO:0007669"/>
    <property type="project" value="InterPro"/>
</dbReference>
<dbReference type="SUPFAM" id="SSF55347">
    <property type="entry name" value="Glyceraldehyde-3-phosphate dehydrogenase-like, C-terminal domain"/>
    <property type="match status" value="1"/>
</dbReference>
<evidence type="ECO:0000259" key="3">
    <source>
        <dbReference type="Pfam" id="PF02894"/>
    </source>
</evidence>
<dbReference type="InterPro" id="IPR036291">
    <property type="entry name" value="NAD(P)-bd_dom_sf"/>
</dbReference>
<dbReference type="InterPro" id="IPR004104">
    <property type="entry name" value="Gfo/Idh/MocA-like_OxRdtase_C"/>
</dbReference>
<proteinExistence type="inferred from homology"/>
<dbReference type="Gene3D" id="3.40.50.720">
    <property type="entry name" value="NAD(P)-binding Rossmann-like Domain"/>
    <property type="match status" value="1"/>
</dbReference>
<protein>
    <submittedName>
        <fullName evidence="4">Gfo/Idh/MocA family oxidoreductase</fullName>
    </submittedName>
</protein>
<dbReference type="InterPro" id="IPR052515">
    <property type="entry name" value="Gfo/Idh/MocA_Oxidoreductase"/>
</dbReference>
<dbReference type="AlphaFoldDB" id="A0AAJ2U1S2"/>
<dbReference type="Pfam" id="PF01408">
    <property type="entry name" value="GFO_IDH_MocA"/>
    <property type="match status" value="1"/>
</dbReference>
<organism evidence="4 5">
    <name type="scientific">Alkalihalophilus pseudofirmus</name>
    <name type="common">Bacillus pseudofirmus</name>
    <dbReference type="NCBI Taxonomy" id="79885"/>
    <lineage>
        <taxon>Bacteria</taxon>
        <taxon>Bacillati</taxon>
        <taxon>Bacillota</taxon>
        <taxon>Bacilli</taxon>
        <taxon>Bacillales</taxon>
        <taxon>Bacillaceae</taxon>
        <taxon>Alkalihalophilus</taxon>
    </lineage>
</organism>
<feature type="domain" description="Gfo/Idh/MocA-like oxidoreductase C-terminal" evidence="3">
    <location>
        <begin position="137"/>
        <end position="338"/>
    </location>
</feature>
<gene>
    <name evidence="4" type="ORF">RYX45_10470</name>
</gene>
<dbReference type="Gene3D" id="3.30.360.10">
    <property type="entry name" value="Dihydrodipicolinate Reductase, domain 2"/>
    <property type="match status" value="1"/>
</dbReference>
<dbReference type="RefSeq" id="WP_323466731.1">
    <property type="nucleotide sequence ID" value="NZ_CP144224.1"/>
</dbReference>
<dbReference type="PANTHER" id="PTHR43249">
    <property type="entry name" value="UDP-N-ACETYL-2-AMINO-2-DEOXY-D-GLUCURONATE OXIDASE"/>
    <property type="match status" value="1"/>
</dbReference>
<comment type="caution">
    <text evidence="4">The sequence shown here is derived from an EMBL/GenBank/DDBJ whole genome shotgun (WGS) entry which is preliminary data.</text>
</comment>
<dbReference type="InterPro" id="IPR000683">
    <property type="entry name" value="Gfo/Idh/MocA-like_OxRdtase_N"/>
</dbReference>
<feature type="domain" description="Gfo/Idh/MocA-like oxidoreductase N-terminal" evidence="2">
    <location>
        <begin position="3"/>
        <end position="125"/>
    </location>
</feature>
<reference evidence="4" key="1">
    <citation type="submission" date="2023-10" db="EMBL/GenBank/DDBJ databases">
        <title>Screening of Alkalihalophilus pseudofirmusBZ-TG-HK211 and Its Alleviation of Salt Stress on Rapeseed Growth.</title>
        <authorList>
            <person name="Zhao B."/>
            <person name="Guo T."/>
        </authorList>
    </citation>
    <scope>NUCLEOTIDE SEQUENCE</scope>
    <source>
        <strain evidence="4">BZ-TG-HK211</strain>
    </source>
</reference>
<name>A0AAJ2U1S2_ALKPS</name>
<dbReference type="PANTHER" id="PTHR43249:SF1">
    <property type="entry name" value="D-GLUCOSIDE 3-DEHYDROGENASE"/>
    <property type="match status" value="1"/>
</dbReference>